<name>A0ABV6CB40_9GAMM</name>
<keyword evidence="6 7" id="KW-0732">Signal</keyword>
<evidence type="ECO:0000256" key="5">
    <source>
        <dbReference type="ARBA" id="ARBA00022448"/>
    </source>
</evidence>
<dbReference type="Pfam" id="PF01547">
    <property type="entry name" value="SBP_bac_1"/>
    <property type="match status" value="1"/>
</dbReference>
<evidence type="ECO:0000256" key="4">
    <source>
        <dbReference type="ARBA" id="ARBA00017470"/>
    </source>
</evidence>
<dbReference type="Proteomes" id="UP001589758">
    <property type="component" value="Unassembled WGS sequence"/>
</dbReference>
<dbReference type="PANTHER" id="PTHR43649:SF31">
    <property type="entry name" value="SN-GLYCEROL-3-PHOSPHATE-BINDING PERIPLASMIC PROTEIN UGPB"/>
    <property type="match status" value="1"/>
</dbReference>
<evidence type="ECO:0000256" key="1">
    <source>
        <dbReference type="ARBA" id="ARBA00004418"/>
    </source>
</evidence>
<evidence type="ECO:0000256" key="7">
    <source>
        <dbReference type="SAM" id="SignalP"/>
    </source>
</evidence>
<dbReference type="InterPro" id="IPR050490">
    <property type="entry name" value="Bact_solute-bd_prot1"/>
</dbReference>
<dbReference type="RefSeq" id="WP_385877316.1">
    <property type="nucleotide sequence ID" value="NZ_JBHLXE010000095.1"/>
</dbReference>
<sequence length="415" mass="46497">MNTTKSIFKLSTLTILCTVGLSPLAHAEDIVLRYALWDRNQLPYEEALARKYEEKNPGVKIEFELTPYKEFFVKLGAASTGGVSPDIFWMNMPNVTQYSKNGIIEPLNAHIASTKFDVTTMLDSSIKAYQYNGEQMTIPRDVDSIAVWYNKKLFDEAGIAYPTNDWTWDDLRNTTKQLHEKLGDKAFPLMMDLSGDGQDSYLNLLYQKGLHITPMGDKPTDIASQEAIWVYEQLQEMMQDGSLPSIEQMSELKTEEAFQSDRVALAYAGSWLAGPFANNEIINKHVGVVMMPKIDIQASVSHSVSYAISSASKQKEAAWQYISYLASEEAQSQLGTSAIPANKNASKVWAESIKTVDVSPYIETLQFSKAYPVAGTNNPKWQNLWLSALKKIFLGSDATKEMSKVIEKIEKTMGQ</sequence>
<dbReference type="Gene3D" id="3.40.190.10">
    <property type="entry name" value="Periplasmic binding protein-like II"/>
    <property type="match status" value="1"/>
</dbReference>
<accession>A0ABV6CB40</accession>
<organism evidence="8 9">
    <name type="scientific">Thorsellia kenyensis</name>
    <dbReference type="NCBI Taxonomy" id="1549888"/>
    <lineage>
        <taxon>Bacteria</taxon>
        <taxon>Pseudomonadati</taxon>
        <taxon>Pseudomonadota</taxon>
        <taxon>Gammaproteobacteria</taxon>
        <taxon>Enterobacterales</taxon>
        <taxon>Thorselliaceae</taxon>
        <taxon>Thorsellia</taxon>
    </lineage>
</organism>
<comment type="subunit">
    <text evidence="3">The complex is composed of two ATP-binding proteins (UgpC), two transmembrane proteins (UgpA and UgpE) and a solute-binding protein (UgpB).</text>
</comment>
<reference evidence="8 9" key="1">
    <citation type="submission" date="2024-09" db="EMBL/GenBank/DDBJ databases">
        <authorList>
            <person name="Sun Q."/>
            <person name="Mori K."/>
        </authorList>
    </citation>
    <scope>NUCLEOTIDE SEQUENCE [LARGE SCALE GENOMIC DNA]</scope>
    <source>
        <strain evidence="8 9">CCM 8545</strain>
    </source>
</reference>
<dbReference type="InterPro" id="IPR006059">
    <property type="entry name" value="SBP"/>
</dbReference>
<comment type="caution">
    <text evidence="8">The sequence shown here is derived from an EMBL/GenBank/DDBJ whole genome shotgun (WGS) entry which is preliminary data.</text>
</comment>
<feature type="signal peptide" evidence="7">
    <location>
        <begin position="1"/>
        <end position="27"/>
    </location>
</feature>
<dbReference type="EMBL" id="JBHLXE010000095">
    <property type="protein sequence ID" value="MFC0180204.1"/>
    <property type="molecule type" value="Genomic_DNA"/>
</dbReference>
<dbReference type="SUPFAM" id="SSF53850">
    <property type="entry name" value="Periplasmic binding protein-like II"/>
    <property type="match status" value="1"/>
</dbReference>
<keyword evidence="9" id="KW-1185">Reference proteome</keyword>
<protein>
    <recommendedName>
        <fullName evidence="4">sn-glycerol-3-phosphate-binding periplasmic protein UgpB</fullName>
    </recommendedName>
</protein>
<evidence type="ECO:0000256" key="6">
    <source>
        <dbReference type="ARBA" id="ARBA00022729"/>
    </source>
</evidence>
<evidence type="ECO:0000256" key="3">
    <source>
        <dbReference type="ARBA" id="ARBA00011557"/>
    </source>
</evidence>
<dbReference type="CDD" id="cd13585">
    <property type="entry name" value="PBP2_TMBP_like"/>
    <property type="match status" value="1"/>
</dbReference>
<evidence type="ECO:0000256" key="2">
    <source>
        <dbReference type="ARBA" id="ARBA00008520"/>
    </source>
</evidence>
<evidence type="ECO:0000313" key="8">
    <source>
        <dbReference type="EMBL" id="MFC0180204.1"/>
    </source>
</evidence>
<feature type="chain" id="PRO_5046987883" description="sn-glycerol-3-phosphate-binding periplasmic protein UgpB" evidence="7">
    <location>
        <begin position="28"/>
        <end position="415"/>
    </location>
</feature>
<evidence type="ECO:0000313" key="9">
    <source>
        <dbReference type="Proteomes" id="UP001589758"/>
    </source>
</evidence>
<keyword evidence="5" id="KW-0813">Transport</keyword>
<gene>
    <name evidence="8" type="ORF">ACFFIT_08965</name>
</gene>
<proteinExistence type="inferred from homology"/>
<comment type="subcellular location">
    <subcellularLocation>
        <location evidence="1">Periplasm</location>
    </subcellularLocation>
</comment>
<comment type="similarity">
    <text evidence="2">Belongs to the bacterial solute-binding protein 1 family.</text>
</comment>
<dbReference type="PANTHER" id="PTHR43649">
    <property type="entry name" value="ARABINOSE-BINDING PROTEIN-RELATED"/>
    <property type="match status" value="1"/>
</dbReference>